<dbReference type="Proteomes" id="UP000034196">
    <property type="component" value="Unassembled WGS sequence"/>
</dbReference>
<keyword evidence="1" id="KW-1133">Transmembrane helix</keyword>
<evidence type="ECO:0000313" key="3">
    <source>
        <dbReference type="Proteomes" id="UP000034196"/>
    </source>
</evidence>
<gene>
    <name evidence="2" type="ORF">WN71_024200</name>
</gene>
<reference evidence="2" key="1">
    <citation type="submission" date="2016-10" db="EMBL/GenBank/DDBJ databases">
        <title>Genome sequence of Streptomyces mangrovisoli MUSC 149.</title>
        <authorList>
            <person name="Lee L.-H."/>
            <person name="Ser H.-L."/>
        </authorList>
    </citation>
    <scope>NUCLEOTIDE SEQUENCE [LARGE SCALE GENOMIC DNA]</scope>
    <source>
        <strain evidence="2">MUSC 149</strain>
    </source>
</reference>
<feature type="transmembrane region" description="Helical" evidence="1">
    <location>
        <begin position="102"/>
        <end position="120"/>
    </location>
</feature>
<evidence type="ECO:0000313" key="2">
    <source>
        <dbReference type="EMBL" id="OIJ65372.1"/>
    </source>
</evidence>
<sequence length="136" mass="14860">MIARRWFNTSHGGTALERPDDRVASALRFTTELVAWVATPWALSAYSWPLAALAVVVLIGLPTVLATPGDKAQVIVPVPGWVTVLLVLLQLAAAAIAAWFAWPTYAAVLVWVLVGATLVTERRRRRWLLSADRHPA</sequence>
<keyword evidence="1" id="KW-0812">Transmembrane</keyword>
<dbReference type="STRING" id="1428628.WN71_024200"/>
<keyword evidence="3" id="KW-1185">Reference proteome</keyword>
<evidence type="ECO:0000256" key="1">
    <source>
        <dbReference type="SAM" id="Phobius"/>
    </source>
</evidence>
<proteinExistence type="predicted"/>
<protein>
    <submittedName>
        <fullName evidence="2">Uncharacterized protein</fullName>
    </submittedName>
</protein>
<organism evidence="2 3">
    <name type="scientific">Streptomyces mangrovisoli</name>
    <dbReference type="NCBI Taxonomy" id="1428628"/>
    <lineage>
        <taxon>Bacteria</taxon>
        <taxon>Bacillati</taxon>
        <taxon>Actinomycetota</taxon>
        <taxon>Actinomycetes</taxon>
        <taxon>Kitasatosporales</taxon>
        <taxon>Streptomycetaceae</taxon>
        <taxon>Streptomyces</taxon>
    </lineage>
</organism>
<comment type="caution">
    <text evidence="2">The sequence shown here is derived from an EMBL/GenBank/DDBJ whole genome shotgun (WGS) entry which is preliminary data.</text>
</comment>
<feature type="transmembrane region" description="Helical" evidence="1">
    <location>
        <begin position="74"/>
        <end position="96"/>
    </location>
</feature>
<accession>A0A1J4NV25</accession>
<dbReference type="AlphaFoldDB" id="A0A1J4NV25"/>
<feature type="transmembrane region" description="Helical" evidence="1">
    <location>
        <begin position="46"/>
        <end position="67"/>
    </location>
</feature>
<dbReference type="EMBL" id="LAVA02000058">
    <property type="protein sequence ID" value="OIJ65372.1"/>
    <property type="molecule type" value="Genomic_DNA"/>
</dbReference>
<keyword evidence="1" id="KW-0472">Membrane</keyword>
<name>A0A1J4NV25_9ACTN</name>